<protein>
    <submittedName>
        <fullName evidence="2">DUF47 family protein</fullName>
    </submittedName>
</protein>
<dbReference type="EMBL" id="DVOB01000184">
    <property type="protein sequence ID" value="HIU96738.1"/>
    <property type="molecule type" value="Genomic_DNA"/>
</dbReference>
<dbReference type="Gene3D" id="1.20.58.220">
    <property type="entry name" value="Phosphate transport system protein phou homolog 2, domain 2"/>
    <property type="match status" value="1"/>
</dbReference>
<dbReference type="PANTHER" id="PTHR37298">
    <property type="entry name" value="UPF0111 PROTEIN YKAA"/>
    <property type="match status" value="1"/>
</dbReference>
<reference evidence="2" key="2">
    <citation type="journal article" date="2021" name="PeerJ">
        <title>Extensive microbial diversity within the chicken gut microbiome revealed by metagenomics and culture.</title>
        <authorList>
            <person name="Gilroy R."/>
            <person name="Ravi A."/>
            <person name="Getino M."/>
            <person name="Pursley I."/>
            <person name="Horton D.L."/>
            <person name="Alikhan N.F."/>
            <person name="Baker D."/>
            <person name="Gharbi K."/>
            <person name="Hall N."/>
            <person name="Watson M."/>
            <person name="Adriaenssens E.M."/>
            <person name="Foster-Nyarko E."/>
            <person name="Jarju S."/>
            <person name="Secka A."/>
            <person name="Antonio M."/>
            <person name="Oren A."/>
            <person name="Chaudhuri R.R."/>
            <person name="La Ragione R."/>
            <person name="Hildebrand F."/>
            <person name="Pallen M.J."/>
        </authorList>
    </citation>
    <scope>NUCLEOTIDE SEQUENCE</scope>
    <source>
        <strain evidence="2">ChiSjej4B22-8349</strain>
    </source>
</reference>
<dbReference type="InterPro" id="IPR038078">
    <property type="entry name" value="PhoU-like_sf"/>
</dbReference>
<accession>A0A9D1N8V2</accession>
<comment type="caution">
    <text evidence="2">The sequence shown here is derived from an EMBL/GenBank/DDBJ whole genome shotgun (WGS) entry which is preliminary data.</text>
</comment>
<sequence>MGRKKNHDYFSMLVDGVSYACAAAEMLNEYLQDFEPEKLSHHIEEMHKIEHAADIAKHEMLQKLLKEFITTIDREDILELADVIDDVTDSLEDVLLRMYMYNITQLREEALEFSAIIIKCCREMKIMMEEFPNFRKSKKLKESIIEINRLEEEGDQLFTEAMHRLYADKQADPVDVMAWTLLYDQLEHCCDRCEDVSEAVERVILTNS</sequence>
<dbReference type="InterPro" id="IPR018445">
    <property type="entry name" value="Put_Phosphate_transp_reg"/>
</dbReference>
<organism evidence="2 3">
    <name type="scientific">Candidatus Allocopromorpha excrementipullorum</name>
    <dbReference type="NCBI Taxonomy" id="2840743"/>
    <lineage>
        <taxon>Bacteria</taxon>
        <taxon>Bacillati</taxon>
        <taxon>Bacillota</taxon>
        <taxon>Clostridia</taxon>
        <taxon>Eubacteriales</taxon>
        <taxon>Eubacteriaceae</taxon>
        <taxon>Eubacteriaceae incertae sedis</taxon>
        <taxon>Candidatus Allocopromorpha</taxon>
    </lineage>
</organism>
<reference evidence="2" key="1">
    <citation type="submission" date="2020-10" db="EMBL/GenBank/DDBJ databases">
        <authorList>
            <person name="Gilroy R."/>
        </authorList>
    </citation>
    <scope>NUCLEOTIDE SEQUENCE</scope>
    <source>
        <strain evidence="2">ChiSjej4B22-8349</strain>
    </source>
</reference>
<gene>
    <name evidence="2" type="ORF">IAD25_08580</name>
</gene>
<dbReference type="PANTHER" id="PTHR37298:SF1">
    <property type="entry name" value="UPF0111 PROTEIN YKAA"/>
    <property type="match status" value="1"/>
</dbReference>
<evidence type="ECO:0000256" key="1">
    <source>
        <dbReference type="ARBA" id="ARBA00008591"/>
    </source>
</evidence>
<dbReference type="Pfam" id="PF01865">
    <property type="entry name" value="PhoU_div"/>
    <property type="match status" value="1"/>
</dbReference>
<dbReference type="Proteomes" id="UP000824130">
    <property type="component" value="Unassembled WGS sequence"/>
</dbReference>
<proteinExistence type="inferred from homology"/>
<dbReference type="AlphaFoldDB" id="A0A9D1N8V2"/>
<evidence type="ECO:0000313" key="3">
    <source>
        <dbReference type="Proteomes" id="UP000824130"/>
    </source>
</evidence>
<name>A0A9D1N8V2_9FIRM</name>
<evidence type="ECO:0000313" key="2">
    <source>
        <dbReference type="EMBL" id="HIU96738.1"/>
    </source>
</evidence>
<dbReference type="InterPro" id="IPR052912">
    <property type="entry name" value="UPF0111_domain"/>
</dbReference>
<comment type="similarity">
    <text evidence="1">Belongs to the UPF0111 family.</text>
</comment>